<sequence>MHKNKTVKLIIVQPAWPSLPQRNQYERGSDRGQSSSQSSNGKTVSTSQSGWVRGRVHREGKLRRQRNRLE</sequence>
<dbReference type="Proteomes" id="UP000002051">
    <property type="component" value="Chromosome 2"/>
</dbReference>
<feature type="compositionally biased region" description="Polar residues" evidence="1">
    <location>
        <begin position="40"/>
        <end position="50"/>
    </location>
</feature>
<dbReference type="AlphaFoldDB" id="G7ITS8"/>
<evidence type="ECO:0000313" key="4">
    <source>
        <dbReference type="Proteomes" id="UP000002051"/>
    </source>
</evidence>
<dbReference type="HOGENOM" id="CLU_2761570_0_0_1"/>
<feature type="compositionally biased region" description="Basic residues" evidence="1">
    <location>
        <begin position="54"/>
        <end position="70"/>
    </location>
</feature>
<dbReference type="EMBL" id="CM001218">
    <property type="protein sequence ID" value="AES67067.1"/>
    <property type="molecule type" value="Genomic_DNA"/>
</dbReference>
<evidence type="ECO:0000256" key="1">
    <source>
        <dbReference type="SAM" id="MobiDB-lite"/>
    </source>
</evidence>
<name>G7ITS8_MEDTR</name>
<dbReference type="EnsemblPlants" id="AES67067">
    <property type="protein sequence ID" value="AES67067"/>
    <property type="gene ID" value="MTR_2g086440"/>
</dbReference>
<accession>G7ITS8</accession>
<dbReference type="PaxDb" id="3880-AES67067"/>
<gene>
    <name evidence="2" type="ordered locus">MTR_2g086440</name>
</gene>
<proteinExistence type="predicted"/>
<reference evidence="2 4" key="2">
    <citation type="journal article" date="2014" name="BMC Genomics">
        <title>An improved genome release (version Mt4.0) for the model legume Medicago truncatula.</title>
        <authorList>
            <person name="Tang H."/>
            <person name="Krishnakumar V."/>
            <person name="Bidwell S."/>
            <person name="Rosen B."/>
            <person name="Chan A."/>
            <person name="Zhou S."/>
            <person name="Gentzbittel L."/>
            <person name="Childs K.L."/>
            <person name="Yandell M."/>
            <person name="Gundlach H."/>
            <person name="Mayer K.F."/>
            <person name="Schwartz D.C."/>
            <person name="Town C.D."/>
        </authorList>
    </citation>
    <scope>GENOME REANNOTATION</scope>
    <source>
        <strain evidence="3 4">cv. Jemalong A17</strain>
    </source>
</reference>
<evidence type="ECO:0000313" key="2">
    <source>
        <dbReference type="EMBL" id="AES67067.1"/>
    </source>
</evidence>
<reference evidence="3" key="3">
    <citation type="submission" date="2015-04" db="UniProtKB">
        <authorList>
            <consortium name="EnsemblPlants"/>
        </authorList>
    </citation>
    <scope>IDENTIFICATION</scope>
    <source>
        <strain evidence="3">cv. Jemalong A17</strain>
    </source>
</reference>
<feature type="region of interest" description="Disordered" evidence="1">
    <location>
        <begin position="15"/>
        <end position="70"/>
    </location>
</feature>
<organism evidence="2 4">
    <name type="scientific">Medicago truncatula</name>
    <name type="common">Barrel medic</name>
    <name type="synonym">Medicago tribuloides</name>
    <dbReference type="NCBI Taxonomy" id="3880"/>
    <lineage>
        <taxon>Eukaryota</taxon>
        <taxon>Viridiplantae</taxon>
        <taxon>Streptophyta</taxon>
        <taxon>Embryophyta</taxon>
        <taxon>Tracheophyta</taxon>
        <taxon>Spermatophyta</taxon>
        <taxon>Magnoliopsida</taxon>
        <taxon>eudicotyledons</taxon>
        <taxon>Gunneridae</taxon>
        <taxon>Pentapetalae</taxon>
        <taxon>rosids</taxon>
        <taxon>fabids</taxon>
        <taxon>Fabales</taxon>
        <taxon>Fabaceae</taxon>
        <taxon>Papilionoideae</taxon>
        <taxon>50 kb inversion clade</taxon>
        <taxon>NPAAA clade</taxon>
        <taxon>Hologalegina</taxon>
        <taxon>IRL clade</taxon>
        <taxon>Trifolieae</taxon>
        <taxon>Medicago</taxon>
    </lineage>
</organism>
<keyword evidence="4" id="KW-1185">Reference proteome</keyword>
<protein>
    <submittedName>
        <fullName evidence="2 3">Uncharacterized protein</fullName>
    </submittedName>
</protein>
<evidence type="ECO:0000313" key="3">
    <source>
        <dbReference type="EnsemblPlants" id="AES67067"/>
    </source>
</evidence>
<reference evidence="2 4" key="1">
    <citation type="journal article" date="2011" name="Nature">
        <title>The Medicago genome provides insight into the evolution of rhizobial symbioses.</title>
        <authorList>
            <person name="Young N.D."/>
            <person name="Debelle F."/>
            <person name="Oldroyd G.E."/>
            <person name="Geurts R."/>
            <person name="Cannon S.B."/>
            <person name="Udvardi M.K."/>
            <person name="Benedito V.A."/>
            <person name="Mayer K.F."/>
            <person name="Gouzy J."/>
            <person name="Schoof H."/>
            <person name="Van de Peer Y."/>
            <person name="Proost S."/>
            <person name="Cook D.R."/>
            <person name="Meyers B.C."/>
            <person name="Spannagl M."/>
            <person name="Cheung F."/>
            <person name="De Mita S."/>
            <person name="Krishnakumar V."/>
            <person name="Gundlach H."/>
            <person name="Zhou S."/>
            <person name="Mudge J."/>
            <person name="Bharti A.K."/>
            <person name="Murray J.D."/>
            <person name="Naoumkina M.A."/>
            <person name="Rosen B."/>
            <person name="Silverstein K.A."/>
            <person name="Tang H."/>
            <person name="Rombauts S."/>
            <person name="Zhao P.X."/>
            <person name="Zhou P."/>
            <person name="Barbe V."/>
            <person name="Bardou P."/>
            <person name="Bechner M."/>
            <person name="Bellec A."/>
            <person name="Berger A."/>
            <person name="Berges H."/>
            <person name="Bidwell S."/>
            <person name="Bisseling T."/>
            <person name="Choisne N."/>
            <person name="Couloux A."/>
            <person name="Denny R."/>
            <person name="Deshpande S."/>
            <person name="Dai X."/>
            <person name="Doyle J.J."/>
            <person name="Dudez A.M."/>
            <person name="Farmer A.D."/>
            <person name="Fouteau S."/>
            <person name="Franken C."/>
            <person name="Gibelin C."/>
            <person name="Gish J."/>
            <person name="Goldstein S."/>
            <person name="Gonzalez A.J."/>
            <person name="Green P.J."/>
            <person name="Hallab A."/>
            <person name="Hartog M."/>
            <person name="Hua A."/>
            <person name="Humphray S.J."/>
            <person name="Jeong D.H."/>
            <person name="Jing Y."/>
            <person name="Jocker A."/>
            <person name="Kenton S.M."/>
            <person name="Kim D.J."/>
            <person name="Klee K."/>
            <person name="Lai H."/>
            <person name="Lang C."/>
            <person name="Lin S."/>
            <person name="Macmil S.L."/>
            <person name="Magdelenat G."/>
            <person name="Matthews L."/>
            <person name="McCorrison J."/>
            <person name="Monaghan E.L."/>
            <person name="Mun J.H."/>
            <person name="Najar F.Z."/>
            <person name="Nicholson C."/>
            <person name="Noirot C."/>
            <person name="O'Bleness M."/>
            <person name="Paule C.R."/>
            <person name="Poulain J."/>
            <person name="Prion F."/>
            <person name="Qin B."/>
            <person name="Qu C."/>
            <person name="Retzel E.F."/>
            <person name="Riddle C."/>
            <person name="Sallet E."/>
            <person name="Samain S."/>
            <person name="Samson N."/>
            <person name="Sanders I."/>
            <person name="Saurat O."/>
            <person name="Scarpelli C."/>
            <person name="Schiex T."/>
            <person name="Segurens B."/>
            <person name="Severin A.J."/>
            <person name="Sherrier D.J."/>
            <person name="Shi R."/>
            <person name="Sims S."/>
            <person name="Singer S.R."/>
            <person name="Sinharoy S."/>
            <person name="Sterck L."/>
            <person name="Viollet A."/>
            <person name="Wang B.B."/>
            <person name="Wang K."/>
            <person name="Wang M."/>
            <person name="Wang X."/>
            <person name="Warfsmann J."/>
            <person name="Weissenbach J."/>
            <person name="White D.D."/>
            <person name="White J.D."/>
            <person name="Wiley G.B."/>
            <person name="Wincker P."/>
            <person name="Xing Y."/>
            <person name="Yang L."/>
            <person name="Yao Z."/>
            <person name="Ying F."/>
            <person name="Zhai J."/>
            <person name="Zhou L."/>
            <person name="Zuber A."/>
            <person name="Denarie J."/>
            <person name="Dixon R.A."/>
            <person name="May G.D."/>
            <person name="Schwartz D.C."/>
            <person name="Rogers J."/>
            <person name="Quetier F."/>
            <person name="Town C.D."/>
            <person name="Roe B.A."/>
        </authorList>
    </citation>
    <scope>NUCLEOTIDE SEQUENCE [LARGE SCALE GENOMIC DNA]</scope>
    <source>
        <strain evidence="2">A17</strain>
        <strain evidence="3 4">cv. Jemalong A17</strain>
    </source>
</reference>